<evidence type="ECO:0000256" key="12">
    <source>
        <dbReference type="ARBA" id="ARBA00033413"/>
    </source>
</evidence>
<feature type="domain" description="7,8-dihydro-6-hydroxymethylpterin-pyrophosphokinase" evidence="13">
    <location>
        <begin position="8"/>
        <end position="136"/>
    </location>
</feature>
<keyword evidence="16" id="KW-1185">Reference proteome</keyword>
<dbReference type="Pfam" id="PF01712">
    <property type="entry name" value="dNK"/>
    <property type="match status" value="1"/>
</dbReference>
<dbReference type="PANTHER" id="PTHR43071:SF1">
    <property type="entry name" value="2-AMINO-4-HYDROXY-6-HYDROXYMETHYLDIHYDROPTERIDINE PYROPHOSPHOKINASE"/>
    <property type="match status" value="1"/>
</dbReference>
<keyword evidence="7 15" id="KW-0418">Kinase</keyword>
<dbReference type="SUPFAM" id="SSF55083">
    <property type="entry name" value="6-hydroxymethyl-7,8-dihydropterin pyrophosphokinase, HPPK"/>
    <property type="match status" value="1"/>
</dbReference>
<dbReference type="PANTHER" id="PTHR43071">
    <property type="entry name" value="2-AMINO-4-HYDROXY-6-HYDROXYMETHYLDIHYDROPTERIDINE PYROPHOSPHOKINASE"/>
    <property type="match status" value="1"/>
</dbReference>
<gene>
    <name evidence="15" type="primary">folK</name>
    <name evidence="15" type="ORF">HYG79_03815</name>
</gene>
<keyword evidence="9" id="KW-0289">Folate biosynthesis</keyword>
<dbReference type="GO" id="GO:0016301">
    <property type="term" value="F:kinase activity"/>
    <property type="evidence" value="ECO:0007669"/>
    <property type="project" value="UniProtKB-KW"/>
</dbReference>
<proteinExistence type="inferred from homology"/>
<evidence type="ECO:0000256" key="11">
    <source>
        <dbReference type="ARBA" id="ARBA00029766"/>
    </source>
</evidence>
<dbReference type="InterPro" id="IPR000550">
    <property type="entry name" value="Hppk"/>
</dbReference>
<dbReference type="EC" id="2.7.6.3" evidence="3"/>
<protein>
    <recommendedName>
        <fullName evidence="4">2-amino-4-hydroxy-6-hydroxymethyldihydropteridine pyrophosphokinase</fullName>
        <ecNumber evidence="3">2.7.6.3</ecNumber>
    </recommendedName>
    <alternativeName>
        <fullName evidence="11">6-hydroxymethyl-7,8-dihydropterin pyrophosphokinase</fullName>
    </alternativeName>
    <alternativeName>
        <fullName evidence="12">7,8-dihydro-6-hydroxymethylpterin-pyrophosphokinase</fullName>
    </alternativeName>
</protein>
<evidence type="ECO:0000256" key="8">
    <source>
        <dbReference type="ARBA" id="ARBA00022840"/>
    </source>
</evidence>
<evidence type="ECO:0000256" key="9">
    <source>
        <dbReference type="ARBA" id="ARBA00022909"/>
    </source>
</evidence>
<organism evidence="15 16">
    <name type="scientific">Costertonia aggregata</name>
    <dbReference type="NCBI Taxonomy" id="343403"/>
    <lineage>
        <taxon>Bacteria</taxon>
        <taxon>Pseudomonadati</taxon>
        <taxon>Bacteroidota</taxon>
        <taxon>Flavobacteriia</taxon>
        <taxon>Flavobacteriales</taxon>
        <taxon>Flavobacteriaceae</taxon>
        <taxon>Costertonia</taxon>
    </lineage>
</organism>
<evidence type="ECO:0000313" key="16">
    <source>
        <dbReference type="Proteomes" id="UP000509302"/>
    </source>
</evidence>
<dbReference type="SUPFAM" id="SSF52540">
    <property type="entry name" value="P-loop containing nucleoside triphosphate hydrolases"/>
    <property type="match status" value="1"/>
</dbReference>
<dbReference type="GO" id="GO:0003848">
    <property type="term" value="F:2-amino-4-hydroxy-6-hydroxymethyldihydropteridine diphosphokinase activity"/>
    <property type="evidence" value="ECO:0007669"/>
    <property type="project" value="UniProtKB-EC"/>
</dbReference>
<evidence type="ECO:0000256" key="6">
    <source>
        <dbReference type="ARBA" id="ARBA00022741"/>
    </source>
</evidence>
<dbReference type="AlphaFoldDB" id="A0A7H9AM70"/>
<dbReference type="CDD" id="cd00483">
    <property type="entry name" value="HPPK"/>
    <property type="match status" value="1"/>
</dbReference>
<dbReference type="NCBIfam" id="TIGR01498">
    <property type="entry name" value="folK"/>
    <property type="match status" value="1"/>
</dbReference>
<dbReference type="CDD" id="cd01673">
    <property type="entry name" value="dNK"/>
    <property type="match status" value="1"/>
</dbReference>
<evidence type="ECO:0000256" key="7">
    <source>
        <dbReference type="ARBA" id="ARBA00022777"/>
    </source>
</evidence>
<comment type="similarity">
    <text evidence="2">Belongs to the HPPK family.</text>
</comment>
<accession>A0A7H9AM70</accession>
<reference evidence="15 16" key="1">
    <citation type="journal article" date="2006" name="Int. J. Syst. Evol. Microbiol.">
        <title>Costertonia aggregata gen. nov., sp. nov., a mesophilic marine bacterium of the family Flavobacteriaceae, isolated from a mature biofilm.</title>
        <authorList>
            <person name="Kwon K.K."/>
            <person name="Lee Y.K."/>
            <person name="Lee H.K."/>
        </authorList>
    </citation>
    <scope>NUCLEOTIDE SEQUENCE [LARGE SCALE GENOMIC DNA]</scope>
    <source>
        <strain evidence="15 16">KCCM 42265</strain>
    </source>
</reference>
<evidence type="ECO:0000256" key="10">
    <source>
        <dbReference type="ARBA" id="ARBA00029409"/>
    </source>
</evidence>
<dbReference type="GO" id="GO:0005524">
    <property type="term" value="F:ATP binding"/>
    <property type="evidence" value="ECO:0007669"/>
    <property type="project" value="UniProtKB-KW"/>
</dbReference>
<keyword evidence="6" id="KW-0547">Nucleotide-binding</keyword>
<dbReference type="UniPathway" id="UPA00077">
    <property type="reaction ID" value="UER00155"/>
</dbReference>
<keyword evidence="5 15" id="KW-0808">Transferase</keyword>
<dbReference type="RefSeq" id="WP_179240841.1">
    <property type="nucleotide sequence ID" value="NZ_CP058595.1"/>
</dbReference>
<dbReference type="GO" id="GO:0046656">
    <property type="term" value="P:folic acid biosynthetic process"/>
    <property type="evidence" value="ECO:0007669"/>
    <property type="project" value="UniProtKB-KW"/>
</dbReference>
<dbReference type="InterPro" id="IPR027417">
    <property type="entry name" value="P-loop_NTPase"/>
</dbReference>
<dbReference type="InterPro" id="IPR031314">
    <property type="entry name" value="DNK_dom"/>
</dbReference>
<dbReference type="Gene3D" id="3.40.50.300">
    <property type="entry name" value="P-loop containing nucleotide triphosphate hydrolases"/>
    <property type="match status" value="1"/>
</dbReference>
<comment type="function">
    <text evidence="10">Catalyzes the transfer of pyrophosphate from adenosine triphosphate (ATP) to 6-hydroxymethyl-7,8-dihydropterin, an enzymatic step in folate biosynthesis pathway.</text>
</comment>
<evidence type="ECO:0000256" key="4">
    <source>
        <dbReference type="ARBA" id="ARBA00016218"/>
    </source>
</evidence>
<evidence type="ECO:0000313" key="15">
    <source>
        <dbReference type="EMBL" id="QLG44507.1"/>
    </source>
</evidence>
<evidence type="ECO:0000256" key="5">
    <source>
        <dbReference type="ARBA" id="ARBA00022679"/>
    </source>
</evidence>
<evidence type="ECO:0000259" key="14">
    <source>
        <dbReference type="Pfam" id="PF01712"/>
    </source>
</evidence>
<name>A0A7H9AM70_9FLAO</name>
<evidence type="ECO:0000259" key="13">
    <source>
        <dbReference type="Pfam" id="PF01288"/>
    </source>
</evidence>
<comment type="pathway">
    <text evidence="1">Cofactor biosynthesis; tetrahydrofolate biosynthesis; 2-amino-4-hydroxy-6-hydroxymethyl-7,8-dihydropteridine diphosphate from 7,8-dihydroneopterin triphosphate: step 4/4.</text>
</comment>
<evidence type="ECO:0000256" key="1">
    <source>
        <dbReference type="ARBA" id="ARBA00005051"/>
    </source>
</evidence>
<dbReference type="InterPro" id="IPR035907">
    <property type="entry name" value="Hppk_sf"/>
</dbReference>
<evidence type="ECO:0000256" key="2">
    <source>
        <dbReference type="ARBA" id="ARBA00005810"/>
    </source>
</evidence>
<dbReference type="Pfam" id="PF01288">
    <property type="entry name" value="HPPK"/>
    <property type="match status" value="1"/>
</dbReference>
<dbReference type="Gene3D" id="3.30.70.560">
    <property type="entry name" value="7,8-Dihydro-6-hydroxymethylpterin-pyrophosphokinase HPPK"/>
    <property type="match status" value="1"/>
</dbReference>
<evidence type="ECO:0000256" key="3">
    <source>
        <dbReference type="ARBA" id="ARBA00013253"/>
    </source>
</evidence>
<feature type="domain" description="Deoxynucleoside kinase" evidence="14">
    <location>
        <begin position="182"/>
        <end position="375"/>
    </location>
</feature>
<keyword evidence="8" id="KW-0067">ATP-binding</keyword>
<dbReference type="EMBL" id="CP058595">
    <property type="protein sequence ID" value="QLG44507.1"/>
    <property type="molecule type" value="Genomic_DNA"/>
</dbReference>
<dbReference type="Proteomes" id="UP000509302">
    <property type="component" value="Chromosome"/>
</dbReference>
<dbReference type="KEGG" id="cagg:HYG79_03815"/>
<sequence>MEQLKKVYLSLGSNLGNKLKNLQLALFAINKEVGNVSKVSHVYWSPSWGFESNDFFNACIEVRTKLYPNKILEAILDIETHLGRKRNAEEGYIARTIDIDILYYEREVVSLDTLQIPHPNLQLRRFVLKPLADIAPQFYHPILEKDTRNLLQECRDKGKPTKIEGKLFQNKQQLFSHIDFMAIEGNIGAGKTTLAKKIAQDFNAKLVLERFADNPFLPKFYEDKGRYAFPLEMSFLADRYQQFTDDTSQFDLFKNFMVSDYDIYKSLIFAKVTLQEDEYGLYRKLFTLMYKEVKKPKIYVYLYQNTERLLANIKKRGRDYERNITPEYLERINRGYLDFIKSYPEQNNLIIDANNLDFVENPKDYDLILDEIQDFALELPFYHKF</sequence>
<dbReference type="GO" id="GO:0046654">
    <property type="term" value="P:tetrahydrofolate biosynthetic process"/>
    <property type="evidence" value="ECO:0007669"/>
    <property type="project" value="UniProtKB-UniPathway"/>
</dbReference>